<dbReference type="InterPro" id="IPR043144">
    <property type="entry name" value="Mal/L-sulf/L-lact_DH-like_ah"/>
</dbReference>
<dbReference type="InterPro" id="IPR003767">
    <property type="entry name" value="Malate/L-lactate_DH-like"/>
</dbReference>
<dbReference type="Gene3D" id="3.30.1370.60">
    <property type="entry name" value="Hypothetical oxidoreductase yiak, domain 2"/>
    <property type="match status" value="1"/>
</dbReference>
<comment type="caution">
    <text evidence="3">The sequence shown here is derived from an EMBL/GenBank/DDBJ whole genome shotgun (WGS) entry which is preliminary data.</text>
</comment>
<dbReference type="InterPro" id="IPR036111">
    <property type="entry name" value="Mal/L-sulfo/L-lacto_DH-like_sf"/>
</dbReference>
<keyword evidence="4" id="KW-1185">Reference proteome</keyword>
<dbReference type="SUPFAM" id="SSF89733">
    <property type="entry name" value="L-sulfolactate dehydrogenase-like"/>
    <property type="match status" value="1"/>
</dbReference>
<dbReference type="Pfam" id="PF02615">
    <property type="entry name" value="Ldh_2"/>
    <property type="match status" value="1"/>
</dbReference>
<dbReference type="EMBL" id="BMKX01000001">
    <property type="protein sequence ID" value="GGJ50374.1"/>
    <property type="molecule type" value="Genomic_DNA"/>
</dbReference>
<keyword evidence="2" id="KW-0560">Oxidoreductase</keyword>
<dbReference type="PANTHER" id="PTHR11091">
    <property type="entry name" value="OXIDOREDUCTASE-RELATED"/>
    <property type="match status" value="1"/>
</dbReference>
<gene>
    <name evidence="3" type="ORF">GCM10007173_06080</name>
</gene>
<dbReference type="GeneID" id="303303005"/>
<dbReference type="RefSeq" id="WP_096254392.1">
    <property type="nucleotide sequence ID" value="NZ_BMKX01000001.1"/>
</dbReference>
<sequence>MSQSANQNESTAFSSQQLEEFTVCCMQAVGASVEDASYMAYHLVASEIAGHPSHGLRRLPEYVGRALEGKTNPSAKTSVEKDSGALLALNGNRAPGHFALRDATALAVERAKEYGISAVTVRNSDFAGRFAPFCEQAAEAGVITLIFGNNNGSLQSVLPPGGLQPRLSTNPIAAGVPRAQAPHMVLDFATSAVASGRLHYEKDSGAKVSEQWVGAGGHLKPFGGFKGFGLALLVEALGGALSGSDTVSGRKSEEAQGTLIIAIDVAQLRDLNEYTAQVEEFIAYVKDTEMEAGQSAVRAPGENAPSAEQLAADNTILLNPVTTASLFQIAEQLKVDAPQVR</sequence>
<protein>
    <submittedName>
        <fullName evidence="3">Dehydrogenase</fullName>
    </submittedName>
</protein>
<evidence type="ECO:0000256" key="1">
    <source>
        <dbReference type="ARBA" id="ARBA00006056"/>
    </source>
</evidence>
<name>A0ABQ2D9Z2_9MICC</name>
<reference evidence="4" key="1">
    <citation type="journal article" date="2019" name="Int. J. Syst. Evol. Microbiol.">
        <title>The Global Catalogue of Microorganisms (GCM) 10K type strain sequencing project: providing services to taxonomists for standard genome sequencing and annotation.</title>
        <authorList>
            <consortium name="The Broad Institute Genomics Platform"/>
            <consortium name="The Broad Institute Genome Sequencing Center for Infectious Disease"/>
            <person name="Wu L."/>
            <person name="Ma J."/>
        </authorList>
    </citation>
    <scope>NUCLEOTIDE SEQUENCE [LARGE SCALE GENOMIC DNA]</scope>
    <source>
        <strain evidence="4">CGMCC 1.3685</strain>
    </source>
</reference>
<dbReference type="Gene3D" id="1.10.1530.10">
    <property type="match status" value="1"/>
</dbReference>
<evidence type="ECO:0000256" key="2">
    <source>
        <dbReference type="ARBA" id="ARBA00023002"/>
    </source>
</evidence>
<evidence type="ECO:0000313" key="4">
    <source>
        <dbReference type="Proteomes" id="UP000606115"/>
    </source>
</evidence>
<organism evidence="3 4">
    <name type="scientific">Glutamicibacter ardleyensis</name>
    <dbReference type="NCBI Taxonomy" id="225894"/>
    <lineage>
        <taxon>Bacteria</taxon>
        <taxon>Bacillati</taxon>
        <taxon>Actinomycetota</taxon>
        <taxon>Actinomycetes</taxon>
        <taxon>Micrococcales</taxon>
        <taxon>Micrococcaceae</taxon>
        <taxon>Glutamicibacter</taxon>
    </lineage>
</organism>
<comment type="similarity">
    <text evidence="1">Belongs to the LDH2/MDH2 oxidoreductase family.</text>
</comment>
<dbReference type="Proteomes" id="UP000606115">
    <property type="component" value="Unassembled WGS sequence"/>
</dbReference>
<accession>A0ABQ2D9Z2</accession>
<dbReference type="PANTHER" id="PTHR11091:SF0">
    <property type="entry name" value="MALATE DEHYDROGENASE"/>
    <property type="match status" value="1"/>
</dbReference>
<proteinExistence type="inferred from homology"/>
<dbReference type="InterPro" id="IPR043143">
    <property type="entry name" value="Mal/L-sulf/L-lact_DH-like_NADP"/>
</dbReference>
<evidence type="ECO:0000313" key="3">
    <source>
        <dbReference type="EMBL" id="GGJ50374.1"/>
    </source>
</evidence>